<name>A0A147BGN4_IXORI</name>
<evidence type="ECO:0000259" key="3">
    <source>
        <dbReference type="PROSITE" id="PS50966"/>
    </source>
</evidence>
<feature type="region of interest" description="Disordered" evidence="2">
    <location>
        <begin position="75"/>
        <end position="95"/>
    </location>
</feature>
<keyword evidence="1" id="KW-0479">Metal-binding</keyword>
<sequence>LHQYVHEVLFRGQEVPDKTCRAFFPKNEIICNHVQAALRKHRLSSADLDGCKSLLEKWKTQDPESRFFFRPHRATGQADEHGGSGEEQEASTVQRRPEPQLLFCYQSQFMWSIMNKHGDGAMRLDEANKSNESFLPVFFVSVAAPHEYVTVGVFVVETEAADCVVEALQMLRSWCPSFEPGHCTTNHRSASVSALCTVFPQSRVVICPGSREQSWAWWMRSFKDEVHDRKLAITLLRDIADSTSEQELEDALNNLRSSEAWESEQFQTYVETQWLPIKEMWVKLYSSDSSPRPDEGKGRENKLLKEFRSVPCRKTLTALVSTLVEGLLPAQQQELEKEHGGSPLVSDAVKKSTIPDYLQGRPPAFVSHVLSRLTAAVGYTKEDIVPLSSDGCFYVRSLGSTDWYTLDFGIPSCSCTDFVQSRLPCEHFCAVFALVDGWSLDDLPNRYLEEQCISFRGANLSEFDEGHSCPPEETCDDRLSSELSVTPSANEIDMCTENDFFGSTLVLPTATVDVLDIPLCPTAPTLEGMRQELGGLLGRCVDLLPCCSNLQALGSAKKHLEEVCNMLSGSVLPSALECSRNSQQDNDPNLATS</sequence>
<organism evidence="4">
    <name type="scientific">Ixodes ricinus</name>
    <name type="common">Common tick</name>
    <name type="synonym">Acarus ricinus</name>
    <dbReference type="NCBI Taxonomy" id="34613"/>
    <lineage>
        <taxon>Eukaryota</taxon>
        <taxon>Metazoa</taxon>
        <taxon>Ecdysozoa</taxon>
        <taxon>Arthropoda</taxon>
        <taxon>Chelicerata</taxon>
        <taxon>Arachnida</taxon>
        <taxon>Acari</taxon>
        <taxon>Parasitiformes</taxon>
        <taxon>Ixodida</taxon>
        <taxon>Ixodoidea</taxon>
        <taxon>Ixodidae</taxon>
        <taxon>Ixodinae</taxon>
        <taxon>Ixodes</taxon>
    </lineage>
</organism>
<feature type="non-terminal residue" evidence="4">
    <location>
        <position position="1"/>
    </location>
</feature>
<keyword evidence="1" id="KW-0863">Zinc-finger</keyword>
<accession>A0A147BGN4</accession>
<feature type="domain" description="SWIM-type" evidence="3">
    <location>
        <begin position="404"/>
        <end position="436"/>
    </location>
</feature>
<dbReference type="AlphaFoldDB" id="A0A147BGN4"/>
<dbReference type="PROSITE" id="PS50966">
    <property type="entry name" value="ZF_SWIM"/>
    <property type="match status" value="1"/>
</dbReference>
<evidence type="ECO:0000313" key="4">
    <source>
        <dbReference type="EMBL" id="JAR89943.1"/>
    </source>
</evidence>
<dbReference type="PANTHER" id="PTHR47456">
    <property type="entry name" value="PHD-TYPE DOMAIN-CONTAINING PROTEIN"/>
    <property type="match status" value="1"/>
</dbReference>
<dbReference type="InterPro" id="IPR007527">
    <property type="entry name" value="Znf_SWIM"/>
</dbReference>
<protein>
    <recommendedName>
        <fullName evidence="3">SWIM-type domain-containing protein</fullName>
    </recommendedName>
</protein>
<dbReference type="PANTHER" id="PTHR47456:SF5">
    <property type="match status" value="1"/>
</dbReference>
<evidence type="ECO:0000256" key="1">
    <source>
        <dbReference type="PROSITE-ProRule" id="PRU00325"/>
    </source>
</evidence>
<proteinExistence type="predicted"/>
<reference evidence="4" key="1">
    <citation type="journal article" date="2018" name="PLoS Negl. Trop. Dis.">
        <title>Sialome diversity of ticks revealed by RNAseq of single tick salivary glands.</title>
        <authorList>
            <person name="Perner J."/>
            <person name="Kropackova S."/>
            <person name="Kopacek P."/>
            <person name="Ribeiro J.M."/>
        </authorList>
    </citation>
    <scope>NUCLEOTIDE SEQUENCE</scope>
    <source>
        <strain evidence="4">Siblings of single egg batch collected in Ceske Budejovice</strain>
        <tissue evidence="4">Salivary glands</tissue>
    </source>
</reference>
<dbReference type="GO" id="GO:0008270">
    <property type="term" value="F:zinc ion binding"/>
    <property type="evidence" value="ECO:0007669"/>
    <property type="project" value="UniProtKB-KW"/>
</dbReference>
<keyword evidence="1" id="KW-0862">Zinc</keyword>
<dbReference type="EMBL" id="GEGO01005461">
    <property type="protein sequence ID" value="JAR89943.1"/>
    <property type="molecule type" value="Transcribed_RNA"/>
</dbReference>
<evidence type="ECO:0000256" key="2">
    <source>
        <dbReference type="SAM" id="MobiDB-lite"/>
    </source>
</evidence>